<evidence type="ECO:0000256" key="1">
    <source>
        <dbReference type="SAM" id="MobiDB-lite"/>
    </source>
</evidence>
<organism evidence="2 3">
    <name type="scientific">Corynespora cassiicola Philippines</name>
    <dbReference type="NCBI Taxonomy" id="1448308"/>
    <lineage>
        <taxon>Eukaryota</taxon>
        <taxon>Fungi</taxon>
        <taxon>Dikarya</taxon>
        <taxon>Ascomycota</taxon>
        <taxon>Pezizomycotina</taxon>
        <taxon>Dothideomycetes</taxon>
        <taxon>Pleosporomycetidae</taxon>
        <taxon>Pleosporales</taxon>
        <taxon>Corynesporascaceae</taxon>
        <taxon>Corynespora</taxon>
    </lineage>
</organism>
<sequence length="675" mass="74050">MPPKPPPFKSRSIQDYFRRADKEDNVPSPQPRTVPNALPQAQPQPSSLPQNDAPARTTAKSPSPAVRPPKLPVDPVSTTPQTSIADNYPPAPSQSSANSGGSFSGGSRRLLSNGQPVVLNSDSETDSDDSEPLPGLDWGLSGSKAKAAKQTTSVESEEREEGKTLPKSPADRSDGKASFSRFVQAAHKSAEVERSIAEAKANLEKPLEDSPPPPFIVNEETLEGVVDDEGDPDKVKRLYLAMQRTNALHAHCAFHFFREDPSSHATKDPFPMKSLSDHPWALNFEGVSRRDHAFLSGFARTVFKYQQLPEELSLWMIDQLCLDQGDLLKARYIELLEDHDILLRSLLEEDRLNSVFEALGANTACLDEEKPIEPSYESPSAATRPLPTSLRPVIKLLQISASKLLPKARVRALHLLFYLCMDDSVLGDVDILITTQAAIEAILCNIPDNTQLSSVLNDLVPSILSRVTHPILQYNIVRSLPTRSPLSAYFQRHLALAFLLFPEELTVPLESPRVLKIIHQHLQKASGFKIDKKTDYLSLAAQFSLLDITIGPGLASVPFLPLTDPEFSTGDSSPITAPAPLSSDERDFNTQVDLLAKHIKIVSNQIKEAGAMSDLARLDAKDCSERLCHRLENAVRIGGRKPNNPFAIDDGEQSRKLLNKWLSRDGTGSAALTGQ</sequence>
<dbReference type="Proteomes" id="UP000240883">
    <property type="component" value="Unassembled WGS sequence"/>
</dbReference>
<dbReference type="OrthoDB" id="5350396at2759"/>
<feature type="compositionally biased region" description="Basic and acidic residues" evidence="1">
    <location>
        <begin position="16"/>
        <end position="25"/>
    </location>
</feature>
<gene>
    <name evidence="2" type="ORF">BS50DRAFT_333496</name>
</gene>
<feature type="compositionally biased region" description="Polar residues" evidence="1">
    <location>
        <begin position="76"/>
        <end position="85"/>
    </location>
</feature>
<keyword evidence="3" id="KW-1185">Reference proteome</keyword>
<feature type="compositionally biased region" description="Low complexity" evidence="1">
    <location>
        <begin position="35"/>
        <end position="51"/>
    </location>
</feature>
<protein>
    <submittedName>
        <fullName evidence="2">Uncharacterized protein</fullName>
    </submittedName>
</protein>
<feature type="region of interest" description="Disordered" evidence="1">
    <location>
        <begin position="1"/>
        <end position="177"/>
    </location>
</feature>
<reference evidence="2 3" key="1">
    <citation type="journal article" date="2018" name="Front. Microbiol.">
        <title>Genome-Wide Analysis of Corynespora cassiicola Leaf Fall Disease Putative Effectors.</title>
        <authorList>
            <person name="Lopez D."/>
            <person name="Ribeiro S."/>
            <person name="Label P."/>
            <person name="Fumanal B."/>
            <person name="Venisse J.S."/>
            <person name="Kohler A."/>
            <person name="de Oliveira R.R."/>
            <person name="Labutti K."/>
            <person name="Lipzen A."/>
            <person name="Lail K."/>
            <person name="Bauer D."/>
            <person name="Ohm R.A."/>
            <person name="Barry K.W."/>
            <person name="Spatafora J."/>
            <person name="Grigoriev I.V."/>
            <person name="Martin F.M."/>
            <person name="Pujade-Renaud V."/>
        </authorList>
    </citation>
    <scope>NUCLEOTIDE SEQUENCE [LARGE SCALE GENOMIC DNA]</scope>
    <source>
        <strain evidence="2 3">Philippines</strain>
    </source>
</reference>
<evidence type="ECO:0000313" key="3">
    <source>
        <dbReference type="Proteomes" id="UP000240883"/>
    </source>
</evidence>
<feature type="compositionally biased region" description="Basic and acidic residues" evidence="1">
    <location>
        <begin position="160"/>
        <end position="175"/>
    </location>
</feature>
<dbReference type="STRING" id="1448308.A0A2T2NVN7"/>
<evidence type="ECO:0000313" key="2">
    <source>
        <dbReference type="EMBL" id="PSN69148.1"/>
    </source>
</evidence>
<accession>A0A2T2NVN7</accession>
<dbReference type="AlphaFoldDB" id="A0A2T2NVN7"/>
<dbReference type="EMBL" id="KZ678133">
    <property type="protein sequence ID" value="PSN69148.1"/>
    <property type="molecule type" value="Genomic_DNA"/>
</dbReference>
<proteinExistence type="predicted"/>
<name>A0A2T2NVN7_CORCC</name>
<feature type="compositionally biased region" description="Low complexity" evidence="1">
    <location>
        <begin position="93"/>
        <end position="115"/>
    </location>
</feature>